<evidence type="ECO:0000256" key="5">
    <source>
        <dbReference type="ARBA" id="ARBA00022989"/>
    </source>
</evidence>
<comment type="caution">
    <text evidence="10">The sequence shown here is derived from an EMBL/GenBank/DDBJ whole genome shotgun (WGS) entry which is preliminary data.</text>
</comment>
<evidence type="ECO:0000256" key="3">
    <source>
        <dbReference type="ARBA" id="ARBA00022475"/>
    </source>
</evidence>
<feature type="transmembrane region" description="Helical" evidence="7">
    <location>
        <begin position="107"/>
        <end position="129"/>
    </location>
</feature>
<dbReference type="Proteomes" id="UP000261166">
    <property type="component" value="Unassembled WGS sequence"/>
</dbReference>
<dbReference type="SUPFAM" id="SSF161098">
    <property type="entry name" value="MetI-like"/>
    <property type="match status" value="1"/>
</dbReference>
<evidence type="ECO:0000313" key="11">
    <source>
        <dbReference type="Proteomes" id="UP000260812"/>
    </source>
</evidence>
<proteinExistence type="inferred from homology"/>
<comment type="similarity">
    <text evidence="7">Belongs to the binding-protein-dependent transport system permease family.</text>
</comment>
<dbReference type="PANTHER" id="PTHR43744:SF9">
    <property type="entry name" value="POLYGALACTURONAN_RHAMNOGALACTURONAN TRANSPORT SYSTEM PERMEASE PROTEIN YTCP"/>
    <property type="match status" value="1"/>
</dbReference>
<evidence type="ECO:0000256" key="2">
    <source>
        <dbReference type="ARBA" id="ARBA00022448"/>
    </source>
</evidence>
<accession>A0A3E3J6D2</accession>
<dbReference type="InterPro" id="IPR035906">
    <property type="entry name" value="MetI-like_sf"/>
</dbReference>
<dbReference type="PROSITE" id="PS50928">
    <property type="entry name" value="ABC_TM1"/>
    <property type="match status" value="1"/>
</dbReference>
<sequence length="294" mass="32962">MVEKKKGFQIFAHFVMIFIAVCSVAPFILLVMSSITEEKSLIANGYSFFPKEFSLYAYQYLLTGSGALLRSYVISFIVTAVGTLSNLIITILYAYPLSRKELPGRNFFAFFLFFTMLFSGGLVPSYIMWTRTFHIQNTILALLVPNLLMGAFNVIMMRTYFTANIPDAVIEAARIDGADEFRILFRVVLPMALPILATIGMLVGLSYWNDWMNGLYYINDDKLYSVQVLLTNIQRQMESLKQSMGTGGNVSVGELPSTSIRMAINVMGILPVMLIYPFIQKYLVRGIAIGAVKG</sequence>
<evidence type="ECO:0000313" key="9">
    <source>
        <dbReference type="EMBL" id="RGE62435.1"/>
    </source>
</evidence>
<dbReference type="GO" id="GO:0055085">
    <property type="term" value="P:transmembrane transport"/>
    <property type="evidence" value="ECO:0007669"/>
    <property type="project" value="InterPro"/>
</dbReference>
<evidence type="ECO:0000256" key="1">
    <source>
        <dbReference type="ARBA" id="ARBA00004651"/>
    </source>
</evidence>
<dbReference type="Proteomes" id="UP000260812">
    <property type="component" value="Unassembled WGS sequence"/>
</dbReference>
<evidence type="ECO:0000256" key="6">
    <source>
        <dbReference type="ARBA" id="ARBA00023136"/>
    </source>
</evidence>
<keyword evidence="2 7" id="KW-0813">Transport</keyword>
<feature type="domain" description="ABC transmembrane type-1" evidence="8">
    <location>
        <begin position="72"/>
        <end position="279"/>
    </location>
</feature>
<feature type="transmembrane region" description="Helical" evidence="7">
    <location>
        <begin position="72"/>
        <end position="95"/>
    </location>
</feature>
<evidence type="ECO:0000259" key="8">
    <source>
        <dbReference type="PROSITE" id="PS50928"/>
    </source>
</evidence>
<comment type="subcellular location">
    <subcellularLocation>
        <location evidence="1 7">Cell membrane</location>
        <topology evidence="1 7">Multi-pass membrane protein</topology>
    </subcellularLocation>
</comment>
<feature type="transmembrane region" description="Helical" evidence="7">
    <location>
        <begin position="183"/>
        <end position="208"/>
    </location>
</feature>
<dbReference type="Gene3D" id="1.10.3720.10">
    <property type="entry name" value="MetI-like"/>
    <property type="match status" value="1"/>
</dbReference>
<dbReference type="CDD" id="cd06261">
    <property type="entry name" value="TM_PBP2"/>
    <property type="match status" value="1"/>
</dbReference>
<dbReference type="RefSeq" id="WP_021634791.1">
    <property type="nucleotide sequence ID" value="NZ_CANNOQ010000220.1"/>
</dbReference>
<feature type="transmembrane region" description="Helical" evidence="7">
    <location>
        <begin position="12"/>
        <end position="35"/>
    </location>
</feature>
<keyword evidence="6 7" id="KW-0472">Membrane</keyword>
<feature type="transmembrane region" description="Helical" evidence="7">
    <location>
        <begin position="260"/>
        <end position="279"/>
    </location>
</feature>
<dbReference type="EMBL" id="QVLV01000004">
    <property type="protein sequence ID" value="RGE62435.1"/>
    <property type="molecule type" value="Genomic_DNA"/>
</dbReference>
<dbReference type="InterPro" id="IPR000515">
    <property type="entry name" value="MetI-like"/>
</dbReference>
<organism evidence="10 12">
    <name type="scientific">Eisenbergiella massiliensis</name>
    <dbReference type="NCBI Taxonomy" id="1720294"/>
    <lineage>
        <taxon>Bacteria</taxon>
        <taxon>Bacillati</taxon>
        <taxon>Bacillota</taxon>
        <taxon>Clostridia</taxon>
        <taxon>Lachnospirales</taxon>
        <taxon>Lachnospiraceae</taxon>
        <taxon>Eisenbergiella</taxon>
    </lineage>
</organism>
<evidence type="ECO:0000256" key="4">
    <source>
        <dbReference type="ARBA" id="ARBA00022692"/>
    </source>
</evidence>
<protein>
    <submittedName>
        <fullName evidence="10">Carbohydrate ABC transporter permease</fullName>
    </submittedName>
</protein>
<dbReference type="PANTHER" id="PTHR43744">
    <property type="entry name" value="ABC TRANSPORTER PERMEASE PROTEIN MG189-RELATED-RELATED"/>
    <property type="match status" value="1"/>
</dbReference>
<evidence type="ECO:0000256" key="7">
    <source>
        <dbReference type="RuleBase" id="RU363032"/>
    </source>
</evidence>
<dbReference type="EMBL" id="QVLU01000001">
    <property type="protein sequence ID" value="RGE74561.1"/>
    <property type="molecule type" value="Genomic_DNA"/>
</dbReference>
<evidence type="ECO:0000313" key="12">
    <source>
        <dbReference type="Proteomes" id="UP000261166"/>
    </source>
</evidence>
<dbReference type="AlphaFoldDB" id="A0A3E3J6D2"/>
<dbReference type="Pfam" id="PF00528">
    <property type="entry name" value="BPD_transp_1"/>
    <property type="match status" value="1"/>
</dbReference>
<gene>
    <name evidence="10" type="ORF">DWY69_00910</name>
    <name evidence="9" type="ORF">DXC51_07470</name>
</gene>
<keyword evidence="4 7" id="KW-0812">Transmembrane</keyword>
<keyword evidence="3" id="KW-1003">Cell membrane</keyword>
<evidence type="ECO:0000313" key="10">
    <source>
        <dbReference type="EMBL" id="RGE74561.1"/>
    </source>
</evidence>
<dbReference type="OrthoDB" id="2063054at2"/>
<feature type="transmembrane region" description="Helical" evidence="7">
    <location>
        <begin position="135"/>
        <end position="155"/>
    </location>
</feature>
<keyword evidence="5 7" id="KW-1133">Transmembrane helix</keyword>
<dbReference type="GeneID" id="97986722"/>
<name>A0A3E3J6D2_9FIRM</name>
<keyword evidence="11" id="KW-1185">Reference proteome</keyword>
<reference evidence="10 12" key="1">
    <citation type="submission" date="2018-08" db="EMBL/GenBank/DDBJ databases">
        <title>A genome reference for cultivated species of the human gut microbiota.</title>
        <authorList>
            <person name="Zou Y."/>
            <person name="Xue W."/>
            <person name="Luo G."/>
        </authorList>
    </citation>
    <scope>NUCLEOTIDE SEQUENCE [LARGE SCALE GENOMIC DNA]</scope>
    <source>
        <strain evidence="10 12">AF26-4BH</strain>
        <strain evidence="9">TF05-5AC</strain>
    </source>
</reference>
<dbReference type="GO" id="GO:0005886">
    <property type="term" value="C:plasma membrane"/>
    <property type="evidence" value="ECO:0007669"/>
    <property type="project" value="UniProtKB-SubCell"/>
</dbReference>